<feature type="region of interest" description="Disordered" evidence="4">
    <location>
        <begin position="1129"/>
        <end position="1148"/>
    </location>
</feature>
<dbReference type="EMBL" id="JANAVB010044620">
    <property type="protein sequence ID" value="KAJ6791126.1"/>
    <property type="molecule type" value="Genomic_DNA"/>
</dbReference>
<organism evidence="6 7">
    <name type="scientific">Iris pallida</name>
    <name type="common">Sweet iris</name>
    <dbReference type="NCBI Taxonomy" id="29817"/>
    <lineage>
        <taxon>Eukaryota</taxon>
        <taxon>Viridiplantae</taxon>
        <taxon>Streptophyta</taxon>
        <taxon>Embryophyta</taxon>
        <taxon>Tracheophyta</taxon>
        <taxon>Spermatophyta</taxon>
        <taxon>Magnoliopsida</taxon>
        <taxon>Liliopsida</taxon>
        <taxon>Asparagales</taxon>
        <taxon>Iridaceae</taxon>
        <taxon>Iridoideae</taxon>
        <taxon>Irideae</taxon>
        <taxon>Iris</taxon>
    </lineage>
</organism>
<dbReference type="SUPFAM" id="SSF74788">
    <property type="entry name" value="Cullin repeat-like"/>
    <property type="match status" value="1"/>
</dbReference>
<feature type="region of interest" description="Disordered" evidence="4">
    <location>
        <begin position="22"/>
        <end position="42"/>
    </location>
</feature>
<reference evidence="6" key="1">
    <citation type="journal article" date="2023" name="GigaByte">
        <title>Genome assembly of the bearded iris, Iris pallida Lam.</title>
        <authorList>
            <person name="Bruccoleri R.E."/>
            <person name="Oakeley E.J."/>
            <person name="Faust A.M.E."/>
            <person name="Altorfer M."/>
            <person name="Dessus-Babus S."/>
            <person name="Burckhardt D."/>
            <person name="Oertli M."/>
            <person name="Naumann U."/>
            <person name="Petersen F."/>
            <person name="Wong J."/>
        </authorList>
    </citation>
    <scope>NUCLEOTIDE SEQUENCE</scope>
    <source>
        <strain evidence="6">GSM-AAB239-AS_SAM_17_03QT</strain>
    </source>
</reference>
<dbReference type="GO" id="GO:0008104">
    <property type="term" value="P:intracellular protein localization"/>
    <property type="evidence" value="ECO:0007669"/>
    <property type="project" value="TreeGrafter"/>
</dbReference>
<evidence type="ECO:0000256" key="2">
    <source>
        <dbReference type="ARBA" id="ARBA00022448"/>
    </source>
</evidence>
<evidence type="ECO:0000259" key="5">
    <source>
        <dbReference type="Pfam" id="PF16528"/>
    </source>
</evidence>
<name>A0AAX6DH95_IRIPA</name>
<feature type="compositionally biased region" description="Polar residues" evidence="4">
    <location>
        <begin position="1243"/>
        <end position="1256"/>
    </location>
</feature>
<evidence type="ECO:0000313" key="6">
    <source>
        <dbReference type="EMBL" id="KAJ6791126.1"/>
    </source>
</evidence>
<sequence>MASSSSLSRSRIRFRALDEVPAMDGDGWSDAEAESDVGDDDAELESMTGKGIKRMCSELLELKKAADEDFERNVYSSYSTFIRIFEEVGSVESELVELEQLVLTQGKLVQVLASSLNAETFTYGLKDDKVEDLGESSNSVFDTHMQDTLETLDVLLLERRLEEALAILEKETLTLKNQENLYLSSPFVMLCTQALQDRRTRITNQYVLMAEHPRVAQPELQKLLSGLCRLGENHRANFLLLKVYSSRLQKSIHELECLKPYLHGIYIRELAKVVFSAISQAAKCFKTLNGETTPYTSDLIQWAREETESFSHNFCTHVKSISQMNGALSMTVEASINGISFCSLLKPLKIVSQSKLMELIRPCIEEVLQIHVDHFKKDVWLFTTSDNWDLDRFPISGLFRDKSLLTGFGDNVEYYLFTSSGREFVTLMLAIVDDISPLVSLQMGCSILKSLTDLFIEYICALERAIPSKDTEKSHDSPIANSARSLQQQLSLLVNSSTLVHFSQRIAGSLSKGLISLNNGPSSDYVELFAQKELDIWVLSIQEATDQLRAYFCQQFVYGVMSHGYFDSGISLDGWLIPSSSQDPVPSLALQALFLQMRQLEKLAKSIFVEKDELTEVLLTEIVKTVIIWISENQGFWTKAVELSCNIQCGCLEQVRLDIHFLMEITRIGEYFSDDLMGAALDLITQLDAAFAISESDPNGAVPDERWGADAARLAIRKLLEAEVANSELEEEPEATSEEELSTEKWETDTEDSVGTSDDPTRIVDEIATAIDGDIARLIAIEDADSYKEQACGHTKNEYDDSESRTSRIQYADKEDREDATSTDDEAHGVSETQEIKEIKVQGRIMKAEVKTIDNLDENDVKEDVQKNVVKGNLVWGAELLEVENFREREAIEDLELEWLATTLEVESVNLASEVSFLEADSLRVMEGIRELKLEGLAPDSLSHVGSVSNLQERDAIAAQPAKEEPLYIAGKENIFLEFELPEPDRLTEINTVKVLEVERLATYLDDSDAIAAQPAAGRQQDIAISCAHGPKRKLVGVIENLDITVTHSNDSGANNFAGVYNITSDNLVEAPRHDTENGSDTTVEFPQTATDEQQDIAKNENHGQQRKQVSDQSEVSVMQSDVSCAEMSADIDNNPSESFLEIPGPDMDKISAISDGLVQVDGSKVDEAAMHQPETSGEVDKVLSTKLSELALETSEENKSNYGDESLGQNRNNSCSTVQRKNGRRRRTVPLSDANGGKESCGGNSLGTNKNTSTDPAREKSGRKRRTLSSEENGGNGGKGSKALRPQWH</sequence>
<feature type="region of interest" description="Disordered" evidence="4">
    <location>
        <begin position="1194"/>
        <end position="1290"/>
    </location>
</feature>
<feature type="compositionally biased region" description="Acidic residues" evidence="4">
    <location>
        <begin position="728"/>
        <end position="741"/>
    </location>
</feature>
<dbReference type="InterPro" id="IPR033961">
    <property type="entry name" value="Exo84"/>
</dbReference>
<feature type="region of interest" description="Disordered" evidence="4">
    <location>
        <begin position="792"/>
        <end position="829"/>
    </location>
</feature>
<evidence type="ECO:0000313" key="7">
    <source>
        <dbReference type="Proteomes" id="UP001140949"/>
    </source>
</evidence>
<reference evidence="6" key="2">
    <citation type="submission" date="2023-04" db="EMBL/GenBank/DDBJ databases">
        <authorList>
            <person name="Bruccoleri R.E."/>
            <person name="Oakeley E.J."/>
            <person name="Faust A.-M."/>
            <person name="Dessus-Babus S."/>
            <person name="Altorfer M."/>
            <person name="Burckhardt D."/>
            <person name="Oertli M."/>
            <person name="Naumann U."/>
            <person name="Petersen F."/>
            <person name="Wong J."/>
        </authorList>
    </citation>
    <scope>NUCLEOTIDE SEQUENCE</scope>
    <source>
        <strain evidence="6">GSM-AAB239-AS_SAM_17_03QT</strain>
        <tissue evidence="6">Leaf</tissue>
    </source>
</reference>
<dbReference type="InterPro" id="IPR016159">
    <property type="entry name" value="Cullin_repeat-like_dom_sf"/>
</dbReference>
<dbReference type="GO" id="GO:0006887">
    <property type="term" value="P:exocytosis"/>
    <property type="evidence" value="ECO:0007669"/>
    <property type="project" value="UniProtKB-KW"/>
</dbReference>
<dbReference type="InterPro" id="IPR042560">
    <property type="entry name" value="Exo84_C_2"/>
</dbReference>
<evidence type="ECO:0000256" key="1">
    <source>
        <dbReference type="ARBA" id="ARBA00007210"/>
    </source>
</evidence>
<keyword evidence="2" id="KW-0813">Transport</keyword>
<evidence type="ECO:0000256" key="3">
    <source>
        <dbReference type="ARBA" id="ARBA00022483"/>
    </source>
</evidence>
<accession>A0AAX6DH95</accession>
<comment type="similarity">
    <text evidence="1">Belongs to the EXO84 family.</text>
</comment>
<dbReference type="GO" id="GO:0006893">
    <property type="term" value="P:Golgi to plasma membrane transport"/>
    <property type="evidence" value="ECO:0007669"/>
    <property type="project" value="TreeGrafter"/>
</dbReference>
<dbReference type="Proteomes" id="UP001140949">
    <property type="component" value="Unassembled WGS sequence"/>
</dbReference>
<feature type="compositionally biased region" description="Acidic residues" evidence="4">
    <location>
        <begin position="27"/>
        <end position="42"/>
    </location>
</feature>
<feature type="region of interest" description="Disordered" evidence="4">
    <location>
        <begin position="725"/>
        <end position="761"/>
    </location>
</feature>
<feature type="compositionally biased region" description="Basic and acidic residues" evidence="4">
    <location>
        <begin position="795"/>
        <end position="829"/>
    </location>
</feature>
<protein>
    <submittedName>
        <fullName evidence="6">Exocyst complex component EXO84B-like</fullName>
    </submittedName>
</protein>
<comment type="caution">
    <text evidence="6">The sequence shown here is derived from an EMBL/GenBank/DDBJ whole genome shotgun (WGS) entry which is preliminary data.</text>
</comment>
<dbReference type="PANTHER" id="PTHR21426:SF13">
    <property type="entry name" value="OS08G0566700 PROTEIN"/>
    <property type="match status" value="1"/>
</dbReference>
<dbReference type="Pfam" id="PF16528">
    <property type="entry name" value="Exo84_C"/>
    <property type="match status" value="1"/>
</dbReference>
<dbReference type="PANTHER" id="PTHR21426">
    <property type="entry name" value="EXOCYST COMPLEX COMPONENT 8"/>
    <property type="match status" value="1"/>
</dbReference>
<keyword evidence="7" id="KW-1185">Reference proteome</keyword>
<dbReference type="InterPro" id="IPR032403">
    <property type="entry name" value="Exo84_C"/>
</dbReference>
<dbReference type="Gene3D" id="1.20.58.1220">
    <property type="entry name" value="Exo84p, C-terminal helical domain"/>
    <property type="match status" value="1"/>
</dbReference>
<gene>
    <name evidence="6" type="ORF">M6B38_245650</name>
</gene>
<feature type="compositionally biased region" description="Polar residues" evidence="4">
    <location>
        <begin position="1107"/>
        <end position="1120"/>
    </location>
</feature>
<keyword evidence="3" id="KW-0268">Exocytosis</keyword>
<feature type="domain" description="Exocyst component Exo84 C-terminal" evidence="5">
    <location>
        <begin position="145"/>
        <end position="324"/>
    </location>
</feature>
<feature type="region of interest" description="Disordered" evidence="4">
    <location>
        <begin position="1100"/>
        <end position="1120"/>
    </location>
</feature>
<proteinExistence type="inferred from homology"/>
<feature type="compositionally biased region" description="Polar residues" evidence="4">
    <location>
        <begin position="1201"/>
        <end position="1221"/>
    </location>
</feature>
<dbReference type="GO" id="GO:0000145">
    <property type="term" value="C:exocyst"/>
    <property type="evidence" value="ECO:0007669"/>
    <property type="project" value="InterPro"/>
</dbReference>
<evidence type="ECO:0000256" key="4">
    <source>
        <dbReference type="SAM" id="MobiDB-lite"/>
    </source>
</evidence>